<evidence type="ECO:0000313" key="2">
    <source>
        <dbReference type="EMBL" id="KAJ8400302.1"/>
    </source>
</evidence>
<dbReference type="Proteomes" id="UP001221898">
    <property type="component" value="Unassembled WGS sequence"/>
</dbReference>
<proteinExistence type="predicted"/>
<keyword evidence="3" id="KW-1185">Reference proteome</keyword>
<name>A0AAD7WKJ9_9TELE</name>
<sequence length="121" mass="13534">MGGSCCCRQSPLCCPTCTQSGLEEHRPPGHVKDNKDSRTDSADSSEQLLWTLLSWMSRAARGPVGMAPTLHAHPGERRGVEVHTQHHWRKVKKEVTDLPLEFTRTTAPVTTLRHDQDVKKV</sequence>
<dbReference type="AlphaFoldDB" id="A0AAD7WKJ9"/>
<dbReference type="EMBL" id="JAINUG010000077">
    <property type="protein sequence ID" value="KAJ8400302.1"/>
    <property type="molecule type" value="Genomic_DNA"/>
</dbReference>
<gene>
    <name evidence="2" type="ORF">AAFF_G00396850</name>
</gene>
<feature type="compositionally biased region" description="Basic and acidic residues" evidence="1">
    <location>
        <begin position="73"/>
        <end position="84"/>
    </location>
</feature>
<evidence type="ECO:0000313" key="3">
    <source>
        <dbReference type="Proteomes" id="UP001221898"/>
    </source>
</evidence>
<feature type="region of interest" description="Disordered" evidence="1">
    <location>
        <begin position="18"/>
        <end position="43"/>
    </location>
</feature>
<comment type="caution">
    <text evidence="2">The sequence shown here is derived from an EMBL/GenBank/DDBJ whole genome shotgun (WGS) entry which is preliminary data.</text>
</comment>
<feature type="region of interest" description="Disordered" evidence="1">
    <location>
        <begin position="66"/>
        <end position="86"/>
    </location>
</feature>
<organism evidence="2 3">
    <name type="scientific">Aldrovandia affinis</name>
    <dbReference type="NCBI Taxonomy" id="143900"/>
    <lineage>
        <taxon>Eukaryota</taxon>
        <taxon>Metazoa</taxon>
        <taxon>Chordata</taxon>
        <taxon>Craniata</taxon>
        <taxon>Vertebrata</taxon>
        <taxon>Euteleostomi</taxon>
        <taxon>Actinopterygii</taxon>
        <taxon>Neopterygii</taxon>
        <taxon>Teleostei</taxon>
        <taxon>Notacanthiformes</taxon>
        <taxon>Halosauridae</taxon>
        <taxon>Aldrovandia</taxon>
    </lineage>
</organism>
<feature type="compositionally biased region" description="Basic and acidic residues" evidence="1">
    <location>
        <begin position="22"/>
        <end position="41"/>
    </location>
</feature>
<protein>
    <submittedName>
        <fullName evidence="2">Uncharacterized protein</fullName>
    </submittedName>
</protein>
<reference evidence="2" key="1">
    <citation type="journal article" date="2023" name="Science">
        <title>Genome structures resolve the early diversification of teleost fishes.</title>
        <authorList>
            <person name="Parey E."/>
            <person name="Louis A."/>
            <person name="Montfort J."/>
            <person name="Bouchez O."/>
            <person name="Roques C."/>
            <person name="Iampietro C."/>
            <person name="Lluch J."/>
            <person name="Castinel A."/>
            <person name="Donnadieu C."/>
            <person name="Desvignes T."/>
            <person name="Floi Bucao C."/>
            <person name="Jouanno E."/>
            <person name="Wen M."/>
            <person name="Mejri S."/>
            <person name="Dirks R."/>
            <person name="Jansen H."/>
            <person name="Henkel C."/>
            <person name="Chen W.J."/>
            <person name="Zahm M."/>
            <person name="Cabau C."/>
            <person name="Klopp C."/>
            <person name="Thompson A.W."/>
            <person name="Robinson-Rechavi M."/>
            <person name="Braasch I."/>
            <person name="Lecointre G."/>
            <person name="Bobe J."/>
            <person name="Postlethwait J.H."/>
            <person name="Berthelot C."/>
            <person name="Roest Crollius H."/>
            <person name="Guiguen Y."/>
        </authorList>
    </citation>
    <scope>NUCLEOTIDE SEQUENCE</scope>
    <source>
        <strain evidence="2">NC1722</strain>
    </source>
</reference>
<evidence type="ECO:0000256" key="1">
    <source>
        <dbReference type="SAM" id="MobiDB-lite"/>
    </source>
</evidence>
<accession>A0AAD7WKJ9</accession>